<feature type="compositionally biased region" description="Basic and acidic residues" evidence="1">
    <location>
        <begin position="139"/>
        <end position="148"/>
    </location>
</feature>
<dbReference type="EMBL" id="DF144482">
    <property type="protein sequence ID" value="GAA56991.1"/>
    <property type="molecule type" value="Genomic_DNA"/>
</dbReference>
<feature type="region of interest" description="Disordered" evidence="1">
    <location>
        <begin position="115"/>
        <end position="150"/>
    </location>
</feature>
<dbReference type="AlphaFoldDB" id="G7YVL1"/>
<protein>
    <submittedName>
        <fullName evidence="2">Uncharacterized protein</fullName>
    </submittedName>
</protein>
<reference key="2">
    <citation type="submission" date="2011-10" db="EMBL/GenBank/DDBJ databases">
        <title>The genome and transcriptome sequence of Clonorchis sinensis provide insights into the carcinogenic liver fluke.</title>
        <authorList>
            <person name="Wang X."/>
            <person name="Huang Y."/>
            <person name="Chen W."/>
            <person name="Liu H."/>
            <person name="Guo L."/>
            <person name="Chen Y."/>
            <person name="Luo F."/>
            <person name="Zhou W."/>
            <person name="Sun J."/>
            <person name="Mao Q."/>
            <person name="Liang P."/>
            <person name="Zhou C."/>
            <person name="Tian Y."/>
            <person name="Men J."/>
            <person name="Lv X."/>
            <person name="Huang L."/>
            <person name="Zhou J."/>
            <person name="Hu Y."/>
            <person name="Li R."/>
            <person name="Zhang F."/>
            <person name="Lei H."/>
            <person name="Li X."/>
            <person name="Hu X."/>
            <person name="Liang C."/>
            <person name="Xu J."/>
            <person name="Wu Z."/>
            <person name="Yu X."/>
        </authorList>
    </citation>
    <scope>NUCLEOTIDE SEQUENCE</scope>
    <source>
        <strain>Henan</strain>
    </source>
</reference>
<accession>G7YVL1</accession>
<name>G7YVL1_CLOSI</name>
<reference evidence="2" key="1">
    <citation type="journal article" date="2011" name="Genome Biol.">
        <title>The draft genome of the carcinogenic human liver fluke Clonorchis sinensis.</title>
        <authorList>
            <person name="Wang X."/>
            <person name="Chen W."/>
            <person name="Huang Y."/>
            <person name="Sun J."/>
            <person name="Men J."/>
            <person name="Liu H."/>
            <person name="Luo F."/>
            <person name="Guo L."/>
            <person name="Lv X."/>
            <person name="Deng C."/>
            <person name="Zhou C."/>
            <person name="Fan Y."/>
            <person name="Li X."/>
            <person name="Huang L."/>
            <person name="Hu Y."/>
            <person name="Liang C."/>
            <person name="Hu X."/>
            <person name="Xu J."/>
            <person name="Yu X."/>
        </authorList>
    </citation>
    <scope>NUCLEOTIDE SEQUENCE [LARGE SCALE GENOMIC DNA]</scope>
    <source>
        <strain evidence="2">Henan</strain>
    </source>
</reference>
<sequence length="645" mass="73508">MRRPGAAHSVAWKHQKREIQLGSRLKKPGRIPALVLALCGVAARHQTGITAERFIDYLAENPSVASQMLQLVLILRKQFRNLRQLTLHQMRNLVLYCYRTMSVYLNEALSGNGAEGDSLQPTSELLPPSPPSQRNFHLSPDDKNDNEKLAGGFRMGQNAVDHKSDEQTCARDRYCQVADHPRNPDTRVSLCLQVKINRKGFVFEETTNRMRIEPDEHIVPSAFGCYEDNRFDVLQNFSLQCILQVSIGDSGYAKILINLYATCRHSIENIPARLSKETETKLRESGQMLYMKLSEVVQKINMKVKDCVGKWLAKDNLGEKLAEVLEIRARTLKEKNEKKLRFQRQCFNHSVAGFDDGDDDDNTFVDDGERVCEAFAKSFPQERYINMFVVGHYQVFEKDNRVRNMVLSGRNTLLPSVLQGAFVVNRFGHSVACSSTFFTGLLGFIPYTVGFQTFKKTARDKKKPTDLIDRITSVYFMAKVLQILVKNSQGLMYAFAFVRQIHPVAISSAYLRQDNFIDTDPIEMITSHHWSLDYCGAYLKSMPTRSSPPPKTEEMLLDYISAWSSVSIDTKISAFSKVEGAIWTEWIVRIFTRYQSSISSLPIASIHLPKLNFLTGVFKQTLYTVHHLTVRHNEIRTHIRSSSPS</sequence>
<organism evidence="2 3">
    <name type="scientific">Clonorchis sinensis</name>
    <name type="common">Chinese liver fluke</name>
    <dbReference type="NCBI Taxonomy" id="79923"/>
    <lineage>
        <taxon>Eukaryota</taxon>
        <taxon>Metazoa</taxon>
        <taxon>Spiralia</taxon>
        <taxon>Lophotrochozoa</taxon>
        <taxon>Platyhelminthes</taxon>
        <taxon>Trematoda</taxon>
        <taxon>Digenea</taxon>
        <taxon>Opisthorchiida</taxon>
        <taxon>Opisthorchiata</taxon>
        <taxon>Opisthorchiidae</taxon>
        <taxon>Clonorchis</taxon>
    </lineage>
</organism>
<gene>
    <name evidence="2" type="ORF">CLF_111951</name>
</gene>
<proteinExistence type="predicted"/>
<evidence type="ECO:0000256" key="1">
    <source>
        <dbReference type="SAM" id="MobiDB-lite"/>
    </source>
</evidence>
<dbReference type="Proteomes" id="UP000008909">
    <property type="component" value="Unassembled WGS sequence"/>
</dbReference>
<evidence type="ECO:0000313" key="2">
    <source>
        <dbReference type="EMBL" id="GAA56991.1"/>
    </source>
</evidence>
<evidence type="ECO:0000313" key="3">
    <source>
        <dbReference type="Proteomes" id="UP000008909"/>
    </source>
</evidence>
<keyword evidence="3" id="KW-1185">Reference proteome</keyword>